<protein>
    <recommendedName>
        <fullName evidence="6">MARVEL domain-containing protein</fullName>
    </recommendedName>
</protein>
<name>A0A8C4QTZ2_EPTBU</name>
<keyword evidence="3" id="KW-0812">Transmembrane</keyword>
<dbReference type="OMA" id="NPICDER"/>
<keyword evidence="5" id="KW-1185">Reference proteome</keyword>
<evidence type="ECO:0000256" key="2">
    <source>
        <dbReference type="SAM" id="MobiDB-lite"/>
    </source>
</evidence>
<proteinExistence type="predicted"/>
<feature type="coiled-coil region" evidence="1">
    <location>
        <begin position="276"/>
        <end position="306"/>
    </location>
</feature>
<dbReference type="InterPro" id="IPR053077">
    <property type="entry name" value="MARVEL_domain_protein_3"/>
</dbReference>
<dbReference type="AlphaFoldDB" id="A0A8C4QTZ2"/>
<keyword evidence="1" id="KW-0175">Coiled coil</keyword>
<keyword evidence="3" id="KW-1133">Transmembrane helix</keyword>
<evidence type="ECO:0000256" key="1">
    <source>
        <dbReference type="SAM" id="Coils"/>
    </source>
</evidence>
<evidence type="ECO:0000313" key="4">
    <source>
        <dbReference type="Ensembl" id="ENSEBUP00000019812.1"/>
    </source>
</evidence>
<dbReference type="GeneTree" id="ENSGT01120000272400"/>
<reference evidence="4" key="1">
    <citation type="submission" date="2025-08" db="UniProtKB">
        <authorList>
            <consortium name="Ensembl"/>
        </authorList>
    </citation>
    <scope>IDENTIFICATION</scope>
</reference>
<dbReference type="PANTHER" id="PTHR34609:SF17">
    <property type="entry name" value="GEO08273P1-RELATED"/>
    <property type="match status" value="1"/>
</dbReference>
<organism evidence="4 5">
    <name type="scientific">Eptatretus burgeri</name>
    <name type="common">Inshore hagfish</name>
    <dbReference type="NCBI Taxonomy" id="7764"/>
    <lineage>
        <taxon>Eukaryota</taxon>
        <taxon>Metazoa</taxon>
        <taxon>Chordata</taxon>
        <taxon>Craniata</taxon>
        <taxon>Vertebrata</taxon>
        <taxon>Cyclostomata</taxon>
        <taxon>Myxini</taxon>
        <taxon>Myxiniformes</taxon>
        <taxon>Myxinidae</taxon>
        <taxon>Eptatretinae</taxon>
        <taxon>Eptatretus</taxon>
    </lineage>
</organism>
<feature type="transmembrane region" description="Helical" evidence="3">
    <location>
        <begin position="196"/>
        <end position="219"/>
    </location>
</feature>
<sequence length="320" mass="36078">MMAERSRARGRDRDAHKLRSYDDWDERQYRRSSRHSRSTQLTNSSTPYWDPPRSGEPPPDYSQDLPNNVTYYEEVSCPRYYCRKLNFACTRRGILHLVQIGLSVLTLSCAVASLSASPGYRSYAELGSMLYYSLGYAYSGFKGEDAKRLNRLDQEYRALKIPAVNITLGIMLGAAALSFTFLLLGMCKIDKRAPGWLPVEAIICGILALGLVPALAFYLKYNAETVYDSNVCRERAAMLASRNYQSLCNLNATEIVAAIVAIILAIAYALGAVVAVKDFRVAMQEYQKKKQQQEEERRQMELAQNAPIERPSRNCNAAYV</sequence>
<dbReference type="PANTHER" id="PTHR34609">
    <property type="entry name" value="GEO08273P1-RELATED"/>
    <property type="match status" value="1"/>
</dbReference>
<evidence type="ECO:0000256" key="3">
    <source>
        <dbReference type="SAM" id="Phobius"/>
    </source>
</evidence>
<feature type="transmembrane region" description="Helical" evidence="3">
    <location>
        <begin position="161"/>
        <end position="184"/>
    </location>
</feature>
<accession>A0A8C4QTZ2</accession>
<feature type="region of interest" description="Disordered" evidence="2">
    <location>
        <begin position="26"/>
        <end position="65"/>
    </location>
</feature>
<evidence type="ECO:0000313" key="5">
    <source>
        <dbReference type="Proteomes" id="UP000694388"/>
    </source>
</evidence>
<keyword evidence="3" id="KW-0472">Membrane</keyword>
<dbReference type="Ensembl" id="ENSEBUT00000020389.1">
    <property type="protein sequence ID" value="ENSEBUP00000019812.1"/>
    <property type="gene ID" value="ENSEBUG00000012307.1"/>
</dbReference>
<feature type="transmembrane region" description="Helical" evidence="3">
    <location>
        <begin position="255"/>
        <end position="276"/>
    </location>
</feature>
<reference evidence="4" key="2">
    <citation type="submission" date="2025-09" db="UniProtKB">
        <authorList>
            <consortium name="Ensembl"/>
        </authorList>
    </citation>
    <scope>IDENTIFICATION</scope>
</reference>
<evidence type="ECO:0008006" key="6">
    <source>
        <dbReference type="Google" id="ProtNLM"/>
    </source>
</evidence>
<feature type="transmembrane region" description="Helical" evidence="3">
    <location>
        <begin position="93"/>
        <end position="116"/>
    </location>
</feature>
<dbReference type="Proteomes" id="UP000694388">
    <property type="component" value="Unplaced"/>
</dbReference>